<evidence type="ECO:0000313" key="3">
    <source>
        <dbReference type="EMBL" id="RJR26215.1"/>
    </source>
</evidence>
<keyword evidence="1 3" id="KW-0808">Transferase</keyword>
<dbReference type="InterPro" id="IPR029063">
    <property type="entry name" value="SAM-dependent_MTases_sf"/>
</dbReference>
<organism evidence="3 4">
    <name type="scientific">candidate division WWE3 bacterium</name>
    <dbReference type="NCBI Taxonomy" id="2053526"/>
    <lineage>
        <taxon>Bacteria</taxon>
        <taxon>Katanobacteria</taxon>
    </lineage>
</organism>
<evidence type="ECO:0000259" key="2">
    <source>
        <dbReference type="Pfam" id="PF13649"/>
    </source>
</evidence>
<gene>
    <name evidence="3" type="ORF">C4561_05740</name>
</gene>
<name>A0A3A4ZA28_UNCKA</name>
<reference evidence="3 4" key="1">
    <citation type="journal article" date="2017" name="ISME J.">
        <title>Energy and carbon metabolisms in a deep terrestrial subsurface fluid microbial community.</title>
        <authorList>
            <person name="Momper L."/>
            <person name="Jungbluth S.P."/>
            <person name="Lee M.D."/>
            <person name="Amend J.P."/>
        </authorList>
    </citation>
    <scope>NUCLEOTIDE SEQUENCE [LARGE SCALE GENOMIC DNA]</scope>
    <source>
        <strain evidence="3">SURF_46</strain>
    </source>
</reference>
<sequence length="264" mass="30653">MDKKPVSSDLYDKEYYEKYNHGYASFTKSKDLMPDLYNQIKDIDLTGMKILDVGCGRGELIRYAVVKGAEAYGIDYSDAAIEIAKDIVVDLPEDIEKRAYFETMDAKELKFENDFFDYVFLFDIVEHLHDWELKKCLSEVSRVLKPGGKVIVHTSPNKNLMNLVRVVARPFGVNLKSSEFHVNEQTPDSLNKYMSENFHGKLYVLKDKHYWINQMDFRGNLLKTAARITDTLFDNPLIHNLCLAYPFNKIFTTDIWYKGAKKLN</sequence>
<dbReference type="Proteomes" id="UP000265540">
    <property type="component" value="Unassembled WGS sequence"/>
</dbReference>
<feature type="domain" description="Methyltransferase" evidence="2">
    <location>
        <begin position="50"/>
        <end position="148"/>
    </location>
</feature>
<keyword evidence="3" id="KW-0489">Methyltransferase</keyword>
<dbReference type="CDD" id="cd02440">
    <property type="entry name" value="AdoMet_MTases"/>
    <property type="match status" value="1"/>
</dbReference>
<dbReference type="GO" id="GO:0032259">
    <property type="term" value="P:methylation"/>
    <property type="evidence" value="ECO:0007669"/>
    <property type="project" value="UniProtKB-KW"/>
</dbReference>
<dbReference type="PANTHER" id="PTHR43861">
    <property type="entry name" value="TRANS-ACONITATE 2-METHYLTRANSFERASE-RELATED"/>
    <property type="match status" value="1"/>
</dbReference>
<dbReference type="SUPFAM" id="SSF53335">
    <property type="entry name" value="S-adenosyl-L-methionine-dependent methyltransferases"/>
    <property type="match status" value="1"/>
</dbReference>
<proteinExistence type="predicted"/>
<evidence type="ECO:0000313" key="4">
    <source>
        <dbReference type="Proteomes" id="UP000265540"/>
    </source>
</evidence>
<evidence type="ECO:0000256" key="1">
    <source>
        <dbReference type="ARBA" id="ARBA00022679"/>
    </source>
</evidence>
<dbReference type="EMBL" id="QZJF01000025">
    <property type="protein sequence ID" value="RJR26215.1"/>
    <property type="molecule type" value="Genomic_DNA"/>
</dbReference>
<accession>A0A3A4ZA28</accession>
<dbReference type="Pfam" id="PF13649">
    <property type="entry name" value="Methyltransf_25"/>
    <property type="match status" value="1"/>
</dbReference>
<dbReference type="InterPro" id="IPR041698">
    <property type="entry name" value="Methyltransf_25"/>
</dbReference>
<comment type="caution">
    <text evidence="3">The sequence shown here is derived from an EMBL/GenBank/DDBJ whole genome shotgun (WGS) entry which is preliminary data.</text>
</comment>
<dbReference type="Gene3D" id="3.40.50.150">
    <property type="entry name" value="Vaccinia Virus protein VP39"/>
    <property type="match status" value="1"/>
</dbReference>
<dbReference type="AlphaFoldDB" id="A0A3A4ZA28"/>
<dbReference type="GO" id="GO:0008168">
    <property type="term" value="F:methyltransferase activity"/>
    <property type="evidence" value="ECO:0007669"/>
    <property type="project" value="UniProtKB-KW"/>
</dbReference>
<protein>
    <submittedName>
        <fullName evidence="3">Class I SAM-dependent methyltransferase</fullName>
    </submittedName>
</protein>